<dbReference type="AlphaFoldDB" id="A0A9X1VCQ7"/>
<reference evidence="1" key="1">
    <citation type="submission" date="2022-03" db="EMBL/GenBank/DDBJ databases">
        <title>Draft Genome Sequence of Firmicute Strain S0AB, a Heterotrophic Iron/Sulfur-Oxidizing Extreme Acidophile.</title>
        <authorList>
            <person name="Vergara E."/>
            <person name="Pakostova E."/>
            <person name="Johnson D.B."/>
            <person name="Holmes D.S."/>
        </authorList>
    </citation>
    <scope>NUCLEOTIDE SEQUENCE</scope>
    <source>
        <strain evidence="1">S0AB</strain>
    </source>
</reference>
<comment type="caution">
    <text evidence="1">The sequence shown here is derived from an EMBL/GenBank/DDBJ whole genome shotgun (WGS) entry which is preliminary data.</text>
</comment>
<dbReference type="SUPFAM" id="SSF54593">
    <property type="entry name" value="Glyoxalase/Bleomycin resistance protein/Dihydroxybiphenyl dioxygenase"/>
    <property type="match status" value="1"/>
</dbReference>
<evidence type="ECO:0000313" key="2">
    <source>
        <dbReference type="Proteomes" id="UP001139263"/>
    </source>
</evidence>
<sequence length="71" mass="8206">MLAKCHALAYGINIVAYPEYLDDQRTISDLYNNVQKIDYPINAPLEVRPWGLTDFRLLDPDGYYLRITSKA</sequence>
<dbReference type="Proteomes" id="UP001139263">
    <property type="component" value="Unassembled WGS sequence"/>
</dbReference>
<proteinExistence type="predicted"/>
<name>A0A9X1VCQ7_9BACL</name>
<dbReference type="EMBL" id="JALBUF010000038">
    <property type="protein sequence ID" value="MCI0184925.1"/>
    <property type="molecule type" value="Genomic_DNA"/>
</dbReference>
<organism evidence="1 2">
    <name type="scientific">Sulfoacidibacillus ferrooxidans</name>
    <dbReference type="NCBI Taxonomy" id="2005001"/>
    <lineage>
        <taxon>Bacteria</taxon>
        <taxon>Bacillati</taxon>
        <taxon>Bacillota</taxon>
        <taxon>Bacilli</taxon>
        <taxon>Bacillales</taxon>
        <taxon>Alicyclobacillaceae</taxon>
        <taxon>Sulfoacidibacillus</taxon>
    </lineage>
</organism>
<keyword evidence="2" id="KW-1185">Reference proteome</keyword>
<evidence type="ECO:0008006" key="3">
    <source>
        <dbReference type="Google" id="ProtNLM"/>
    </source>
</evidence>
<gene>
    <name evidence="1" type="ORF">MM817_03222</name>
</gene>
<evidence type="ECO:0000313" key="1">
    <source>
        <dbReference type="EMBL" id="MCI0184925.1"/>
    </source>
</evidence>
<accession>A0A9X1VCQ7</accession>
<protein>
    <recommendedName>
        <fullName evidence="3">Glyoxalase/fosfomycin resistance/dioxygenase domain-containing protein</fullName>
    </recommendedName>
</protein>
<dbReference type="Gene3D" id="3.10.180.10">
    <property type="entry name" value="2,3-Dihydroxybiphenyl 1,2-Dioxygenase, domain 1"/>
    <property type="match status" value="1"/>
</dbReference>
<dbReference type="InterPro" id="IPR029068">
    <property type="entry name" value="Glyas_Bleomycin-R_OHBP_Dase"/>
</dbReference>